<dbReference type="EMBL" id="JAABOA010000907">
    <property type="protein sequence ID" value="KAF9582838.1"/>
    <property type="molecule type" value="Genomic_DNA"/>
</dbReference>
<gene>
    <name evidence="2" type="ORF">BGW38_010697</name>
</gene>
<name>A0A9P6FWE0_9FUNG</name>
<keyword evidence="1" id="KW-0732">Signal</keyword>
<dbReference type="OrthoDB" id="2420389at2759"/>
<evidence type="ECO:0000256" key="1">
    <source>
        <dbReference type="SAM" id="SignalP"/>
    </source>
</evidence>
<feature type="chain" id="PRO_5040237070" evidence="1">
    <location>
        <begin position="20"/>
        <end position="249"/>
    </location>
</feature>
<proteinExistence type="predicted"/>
<feature type="signal peptide" evidence="1">
    <location>
        <begin position="1"/>
        <end position="19"/>
    </location>
</feature>
<dbReference type="Proteomes" id="UP000780801">
    <property type="component" value="Unassembled WGS sequence"/>
</dbReference>
<organism evidence="2 3">
    <name type="scientific">Lunasporangiospora selenospora</name>
    <dbReference type="NCBI Taxonomy" id="979761"/>
    <lineage>
        <taxon>Eukaryota</taxon>
        <taxon>Fungi</taxon>
        <taxon>Fungi incertae sedis</taxon>
        <taxon>Mucoromycota</taxon>
        <taxon>Mortierellomycotina</taxon>
        <taxon>Mortierellomycetes</taxon>
        <taxon>Mortierellales</taxon>
        <taxon>Mortierellaceae</taxon>
        <taxon>Lunasporangiospora</taxon>
    </lineage>
</organism>
<sequence>MRTAIFAFFLAMFAMLCSANAVSIPAEAASLEIVEKRGVSAKTSTTAGFDATVNLLVKANADIVVKAFADVCTDADLSTAIKSNLRFEVKGGLFDFDFGIGSRLTTAVSASIKAAVKAEVDAEIKAEFTASLKANIAAIITKRCPKKDNACIRTQSKTIVSEAIKLTTKASAKISAKISAKLDARIKAAVEVQLKKFQLNLLIVRISIKGDIEVSKSIVIKFKATAGLIVKACASIQAKLVSQIKTICA</sequence>
<comment type="caution">
    <text evidence="2">The sequence shown here is derived from an EMBL/GenBank/DDBJ whole genome shotgun (WGS) entry which is preliminary data.</text>
</comment>
<dbReference type="AlphaFoldDB" id="A0A9P6FWE0"/>
<evidence type="ECO:0000313" key="2">
    <source>
        <dbReference type="EMBL" id="KAF9582838.1"/>
    </source>
</evidence>
<accession>A0A9P6FWE0</accession>
<reference evidence="2" key="1">
    <citation type="journal article" date="2020" name="Fungal Divers.">
        <title>Resolving the Mortierellaceae phylogeny through synthesis of multi-gene phylogenetics and phylogenomics.</title>
        <authorList>
            <person name="Vandepol N."/>
            <person name="Liber J."/>
            <person name="Desiro A."/>
            <person name="Na H."/>
            <person name="Kennedy M."/>
            <person name="Barry K."/>
            <person name="Grigoriev I.V."/>
            <person name="Miller A.N."/>
            <person name="O'Donnell K."/>
            <person name="Stajich J.E."/>
            <person name="Bonito G."/>
        </authorList>
    </citation>
    <scope>NUCLEOTIDE SEQUENCE</scope>
    <source>
        <strain evidence="2">KOD1015</strain>
    </source>
</reference>
<evidence type="ECO:0000313" key="3">
    <source>
        <dbReference type="Proteomes" id="UP000780801"/>
    </source>
</evidence>
<keyword evidence="3" id="KW-1185">Reference proteome</keyword>
<protein>
    <submittedName>
        <fullName evidence="2">Uncharacterized protein</fullName>
    </submittedName>
</protein>